<protein>
    <submittedName>
        <fullName evidence="1">Uncharacterized protein</fullName>
    </submittedName>
</protein>
<dbReference type="Proteomes" id="UP000271889">
    <property type="component" value="Unassembled WGS sequence"/>
</dbReference>
<dbReference type="EMBL" id="UYRV01004854">
    <property type="protein sequence ID" value="VDK52019.1"/>
    <property type="molecule type" value="Genomic_DNA"/>
</dbReference>
<sequence>MFEILPKRHGFDPSRRPSNCRVFVRADDTCDRYATATPAATVSHALTLLDGYNEAAKITCKLAPYGLVHMP</sequence>
<evidence type="ECO:0000313" key="2">
    <source>
        <dbReference type="Proteomes" id="UP000271889"/>
    </source>
</evidence>
<gene>
    <name evidence="1" type="ORF">CGOC_LOCUS2224</name>
</gene>
<reference evidence="1 2" key="1">
    <citation type="submission" date="2018-11" db="EMBL/GenBank/DDBJ databases">
        <authorList>
            <consortium name="Pathogen Informatics"/>
        </authorList>
    </citation>
    <scope>NUCLEOTIDE SEQUENCE [LARGE SCALE GENOMIC DNA]</scope>
</reference>
<evidence type="ECO:0000313" key="1">
    <source>
        <dbReference type="EMBL" id="VDK52019.1"/>
    </source>
</evidence>
<dbReference type="AlphaFoldDB" id="A0A3P6QT17"/>
<accession>A0A3P6QT17</accession>
<organism evidence="1 2">
    <name type="scientific">Cylicostephanus goldi</name>
    <name type="common">Nematode worm</name>
    <dbReference type="NCBI Taxonomy" id="71465"/>
    <lineage>
        <taxon>Eukaryota</taxon>
        <taxon>Metazoa</taxon>
        <taxon>Ecdysozoa</taxon>
        <taxon>Nematoda</taxon>
        <taxon>Chromadorea</taxon>
        <taxon>Rhabditida</taxon>
        <taxon>Rhabditina</taxon>
        <taxon>Rhabditomorpha</taxon>
        <taxon>Strongyloidea</taxon>
        <taxon>Strongylidae</taxon>
        <taxon>Cylicostephanus</taxon>
    </lineage>
</organism>
<keyword evidence="2" id="KW-1185">Reference proteome</keyword>
<name>A0A3P6QT17_CYLGO</name>
<proteinExistence type="predicted"/>